<evidence type="ECO:0000256" key="1">
    <source>
        <dbReference type="SAM" id="SignalP"/>
    </source>
</evidence>
<accession>A0AAN9BWE5</accession>
<sequence>MLPERIFVADFMLLLLLLLLVLLTPTTKKNTNKVVVVLLMLQQFAGQPVRTMGGAWPRTCATADTDFTDPVARSANLEDGSSFEGILPVVCVIAYRVKVTDQTYSHTGVPFTSIVFDTVTANQRFEFPFL</sequence>
<evidence type="ECO:0000313" key="3">
    <source>
        <dbReference type="Proteomes" id="UP001374579"/>
    </source>
</evidence>
<evidence type="ECO:0008006" key="4">
    <source>
        <dbReference type="Google" id="ProtNLM"/>
    </source>
</evidence>
<feature type="signal peptide" evidence="1">
    <location>
        <begin position="1"/>
        <end position="28"/>
    </location>
</feature>
<dbReference type="EMBL" id="JBAMIC010000002">
    <property type="protein sequence ID" value="KAK7113063.1"/>
    <property type="molecule type" value="Genomic_DNA"/>
</dbReference>
<organism evidence="2 3">
    <name type="scientific">Littorina saxatilis</name>
    <dbReference type="NCBI Taxonomy" id="31220"/>
    <lineage>
        <taxon>Eukaryota</taxon>
        <taxon>Metazoa</taxon>
        <taxon>Spiralia</taxon>
        <taxon>Lophotrochozoa</taxon>
        <taxon>Mollusca</taxon>
        <taxon>Gastropoda</taxon>
        <taxon>Caenogastropoda</taxon>
        <taxon>Littorinimorpha</taxon>
        <taxon>Littorinoidea</taxon>
        <taxon>Littorinidae</taxon>
        <taxon>Littorina</taxon>
    </lineage>
</organism>
<keyword evidence="3" id="KW-1185">Reference proteome</keyword>
<evidence type="ECO:0000313" key="2">
    <source>
        <dbReference type="EMBL" id="KAK7113063.1"/>
    </source>
</evidence>
<keyword evidence="1" id="KW-0732">Signal</keyword>
<name>A0AAN9BWE5_9CAEN</name>
<feature type="chain" id="PRO_5043008717" description="Secreted protein" evidence="1">
    <location>
        <begin position="29"/>
        <end position="130"/>
    </location>
</feature>
<proteinExistence type="predicted"/>
<comment type="caution">
    <text evidence="2">The sequence shown here is derived from an EMBL/GenBank/DDBJ whole genome shotgun (WGS) entry which is preliminary data.</text>
</comment>
<reference evidence="2 3" key="1">
    <citation type="submission" date="2024-02" db="EMBL/GenBank/DDBJ databases">
        <title>Chromosome-scale genome assembly of the rough periwinkle Littorina saxatilis.</title>
        <authorList>
            <person name="De Jode A."/>
            <person name="Faria R."/>
            <person name="Formenti G."/>
            <person name="Sims Y."/>
            <person name="Smith T.P."/>
            <person name="Tracey A."/>
            <person name="Wood J.M.D."/>
            <person name="Zagrodzka Z.B."/>
            <person name="Johannesson K."/>
            <person name="Butlin R.K."/>
            <person name="Leder E.H."/>
        </authorList>
    </citation>
    <scope>NUCLEOTIDE SEQUENCE [LARGE SCALE GENOMIC DNA]</scope>
    <source>
        <strain evidence="2">Snail1</strain>
        <tissue evidence="2">Muscle</tissue>
    </source>
</reference>
<protein>
    <recommendedName>
        <fullName evidence="4">Secreted protein</fullName>
    </recommendedName>
</protein>
<gene>
    <name evidence="2" type="ORF">V1264_012422</name>
</gene>
<dbReference type="Proteomes" id="UP001374579">
    <property type="component" value="Unassembled WGS sequence"/>
</dbReference>
<dbReference type="AlphaFoldDB" id="A0AAN9BWE5"/>